<dbReference type="AlphaFoldDB" id="A0AAE9ZEF7"/>
<dbReference type="EMBL" id="CP118166">
    <property type="protein sequence ID" value="WDI31263.1"/>
    <property type="molecule type" value="Genomic_DNA"/>
</dbReference>
<dbReference type="InterPro" id="IPR024134">
    <property type="entry name" value="SOD_Cu/Zn_/chaperone"/>
</dbReference>
<evidence type="ECO:0000256" key="2">
    <source>
        <dbReference type="RuleBase" id="RU000393"/>
    </source>
</evidence>
<keyword evidence="2" id="KW-0560">Oxidoreductase</keyword>
<dbReference type="Gene3D" id="2.60.40.200">
    <property type="entry name" value="Superoxide dismutase, copper/zinc binding domain"/>
    <property type="match status" value="1"/>
</dbReference>
<sequence>MISARNVLEKFLILLRKYLVISMASAICLMACGNNDRSAESSTYKSTDFAPLAEQGWADAEAVFSSVDGAEKGRALFKNAPGLGVMIRVSVSGLTQGWHAIHLHQVADCSDGAEGFKASGGHINPDNAEHGLLNPKGYEAADMPNIYAGADGSATAEVFNPRITLTGDNGVIDADGFAVIVHESPDDHMTQPIGGAGARVACAAVAAG</sequence>
<dbReference type="Proteomes" id="UP001214043">
    <property type="component" value="Chromosome"/>
</dbReference>
<organism evidence="4 5">
    <name type="scientific">Hyphococcus flavus</name>
    <dbReference type="NCBI Taxonomy" id="1866326"/>
    <lineage>
        <taxon>Bacteria</taxon>
        <taxon>Pseudomonadati</taxon>
        <taxon>Pseudomonadota</taxon>
        <taxon>Alphaproteobacteria</taxon>
        <taxon>Parvularculales</taxon>
        <taxon>Parvularculaceae</taxon>
        <taxon>Hyphococcus</taxon>
    </lineage>
</organism>
<comment type="cofactor">
    <cofactor evidence="2">
        <name>Zn(2+)</name>
        <dbReference type="ChEBI" id="CHEBI:29105"/>
    </cofactor>
    <text evidence="2">Binds 1 zinc ion per subunit.</text>
</comment>
<dbReference type="CDD" id="cd00305">
    <property type="entry name" value="Cu-Zn_Superoxide_Dismutase"/>
    <property type="match status" value="1"/>
</dbReference>
<protein>
    <recommendedName>
        <fullName evidence="2">Superoxide dismutase [Cu-Zn]</fullName>
        <ecNumber evidence="2">1.15.1.1</ecNumber>
    </recommendedName>
</protein>
<dbReference type="KEGG" id="hfl:PUV54_15030"/>
<feature type="domain" description="Superoxide dismutase copper/zinc binding" evidence="3">
    <location>
        <begin position="72"/>
        <end position="204"/>
    </location>
</feature>
<keyword evidence="2" id="KW-0186">Copper</keyword>
<dbReference type="GO" id="GO:0005507">
    <property type="term" value="F:copper ion binding"/>
    <property type="evidence" value="ECO:0007669"/>
    <property type="project" value="InterPro"/>
</dbReference>
<comment type="cofactor">
    <cofactor evidence="2">
        <name>Cu cation</name>
        <dbReference type="ChEBI" id="CHEBI:23378"/>
    </cofactor>
    <text evidence="2">Binds 1 copper ion per subunit.</text>
</comment>
<dbReference type="RefSeq" id="WP_274493112.1">
    <property type="nucleotide sequence ID" value="NZ_CP118166.1"/>
</dbReference>
<gene>
    <name evidence="4" type="ORF">PUV54_15030</name>
</gene>
<keyword evidence="2" id="KW-0479">Metal-binding</keyword>
<keyword evidence="2" id="KW-0862">Zinc</keyword>
<dbReference type="InterPro" id="IPR001424">
    <property type="entry name" value="SOD_Cu_Zn_dom"/>
</dbReference>
<comment type="similarity">
    <text evidence="1 2">Belongs to the Cu-Zn superoxide dismutase family.</text>
</comment>
<dbReference type="SUPFAM" id="SSF49329">
    <property type="entry name" value="Cu,Zn superoxide dismutase-like"/>
    <property type="match status" value="1"/>
</dbReference>
<comment type="catalytic activity">
    <reaction evidence="2">
        <text>2 superoxide + 2 H(+) = H2O2 + O2</text>
        <dbReference type="Rhea" id="RHEA:20696"/>
        <dbReference type="ChEBI" id="CHEBI:15378"/>
        <dbReference type="ChEBI" id="CHEBI:15379"/>
        <dbReference type="ChEBI" id="CHEBI:16240"/>
        <dbReference type="ChEBI" id="CHEBI:18421"/>
        <dbReference type="EC" id="1.15.1.1"/>
    </reaction>
</comment>
<dbReference type="InterPro" id="IPR036423">
    <property type="entry name" value="SOD-like_Cu/Zn_dom_sf"/>
</dbReference>
<dbReference type="GO" id="GO:0004784">
    <property type="term" value="F:superoxide dismutase activity"/>
    <property type="evidence" value="ECO:0007669"/>
    <property type="project" value="UniProtKB-EC"/>
</dbReference>
<evidence type="ECO:0000259" key="3">
    <source>
        <dbReference type="Pfam" id="PF00080"/>
    </source>
</evidence>
<evidence type="ECO:0000313" key="5">
    <source>
        <dbReference type="Proteomes" id="UP001214043"/>
    </source>
</evidence>
<dbReference type="PANTHER" id="PTHR10003">
    <property type="entry name" value="SUPEROXIDE DISMUTASE CU-ZN -RELATED"/>
    <property type="match status" value="1"/>
</dbReference>
<dbReference type="PROSITE" id="PS00332">
    <property type="entry name" value="SOD_CU_ZN_2"/>
    <property type="match status" value="1"/>
</dbReference>
<proteinExistence type="inferred from homology"/>
<dbReference type="EC" id="1.15.1.1" evidence="2"/>
<dbReference type="InterPro" id="IPR018152">
    <property type="entry name" value="SOD_Cu/Zn_BS"/>
</dbReference>
<reference evidence="4" key="1">
    <citation type="submission" date="2023-02" db="EMBL/GenBank/DDBJ databases">
        <title>Genome sequence of Hyphococcus flavus.</title>
        <authorList>
            <person name="Rong J.-C."/>
            <person name="Zhao Q."/>
            <person name="Yi M."/>
            <person name="Wu J.-Y."/>
        </authorList>
    </citation>
    <scope>NUCLEOTIDE SEQUENCE</scope>
    <source>
        <strain evidence="4">MCCC 1K03223</strain>
    </source>
</reference>
<evidence type="ECO:0000256" key="1">
    <source>
        <dbReference type="ARBA" id="ARBA00010457"/>
    </source>
</evidence>
<evidence type="ECO:0000313" key="4">
    <source>
        <dbReference type="EMBL" id="WDI31263.1"/>
    </source>
</evidence>
<comment type="function">
    <text evidence="2">Destroys radicals which are normally produced within the cells and which are toxic to biological systems.</text>
</comment>
<dbReference type="Pfam" id="PF00080">
    <property type="entry name" value="Sod_Cu"/>
    <property type="match status" value="1"/>
</dbReference>
<accession>A0AAE9ZEF7</accession>
<name>A0AAE9ZEF7_9PROT</name>
<keyword evidence="5" id="KW-1185">Reference proteome</keyword>